<keyword evidence="2 5" id="KW-0547">Nucleotide-binding</keyword>
<dbReference type="PROSITE" id="PS00107">
    <property type="entry name" value="PROTEIN_KINASE_ATP"/>
    <property type="match status" value="1"/>
</dbReference>
<dbReference type="GO" id="GO:0004674">
    <property type="term" value="F:protein serine/threonine kinase activity"/>
    <property type="evidence" value="ECO:0007669"/>
    <property type="project" value="InterPro"/>
</dbReference>
<keyword evidence="1" id="KW-0808">Transferase</keyword>
<dbReference type="InterPro" id="IPR000719">
    <property type="entry name" value="Prot_kinase_dom"/>
</dbReference>
<feature type="binding site" evidence="5">
    <location>
        <position position="47"/>
    </location>
    <ligand>
        <name>ATP</name>
        <dbReference type="ChEBI" id="CHEBI:30616"/>
    </ligand>
</feature>
<dbReference type="PROSITE" id="PS50011">
    <property type="entry name" value="PROTEIN_KINASE_DOM"/>
    <property type="match status" value="1"/>
</dbReference>
<dbReference type="SMART" id="SM00220">
    <property type="entry name" value="S_TKc"/>
    <property type="match status" value="1"/>
</dbReference>
<keyword evidence="8" id="KW-1185">Reference proteome</keyword>
<proteinExistence type="predicted"/>
<keyword evidence="3" id="KW-0418">Kinase</keyword>
<feature type="domain" description="Protein kinase" evidence="6">
    <location>
        <begin position="17"/>
        <end position="276"/>
    </location>
</feature>
<evidence type="ECO:0000259" key="6">
    <source>
        <dbReference type="PROSITE" id="PS50011"/>
    </source>
</evidence>
<dbReference type="InterPro" id="IPR008271">
    <property type="entry name" value="Ser/Thr_kinase_AS"/>
</dbReference>
<name>A0A8S1MEJ7_PARPR</name>
<evidence type="ECO:0000256" key="3">
    <source>
        <dbReference type="ARBA" id="ARBA00022777"/>
    </source>
</evidence>
<dbReference type="GO" id="GO:0010506">
    <property type="term" value="P:regulation of autophagy"/>
    <property type="evidence" value="ECO:0007669"/>
    <property type="project" value="InterPro"/>
</dbReference>
<comment type="caution">
    <text evidence="7">The sequence shown here is derived from an EMBL/GenBank/DDBJ whole genome shotgun (WGS) entry which is preliminary data.</text>
</comment>
<dbReference type="AlphaFoldDB" id="A0A8S1MEJ7"/>
<dbReference type="PANTHER" id="PTHR24348">
    <property type="entry name" value="SERINE/THREONINE-PROTEIN KINASE UNC-51-RELATED"/>
    <property type="match status" value="1"/>
</dbReference>
<reference evidence="7" key="1">
    <citation type="submission" date="2021-01" db="EMBL/GenBank/DDBJ databases">
        <authorList>
            <consortium name="Genoscope - CEA"/>
            <person name="William W."/>
        </authorList>
    </citation>
    <scope>NUCLEOTIDE SEQUENCE</scope>
</reference>
<protein>
    <recommendedName>
        <fullName evidence="6">Protein kinase domain-containing protein</fullName>
    </recommendedName>
</protein>
<dbReference type="InterPro" id="IPR017441">
    <property type="entry name" value="Protein_kinase_ATP_BS"/>
</dbReference>
<dbReference type="Proteomes" id="UP000688137">
    <property type="component" value="Unassembled WGS sequence"/>
</dbReference>
<organism evidence="7 8">
    <name type="scientific">Paramecium primaurelia</name>
    <dbReference type="NCBI Taxonomy" id="5886"/>
    <lineage>
        <taxon>Eukaryota</taxon>
        <taxon>Sar</taxon>
        <taxon>Alveolata</taxon>
        <taxon>Ciliophora</taxon>
        <taxon>Intramacronucleata</taxon>
        <taxon>Oligohymenophorea</taxon>
        <taxon>Peniculida</taxon>
        <taxon>Parameciidae</taxon>
        <taxon>Paramecium</taxon>
    </lineage>
</organism>
<dbReference type="GO" id="GO:0005776">
    <property type="term" value="C:autophagosome"/>
    <property type="evidence" value="ECO:0007669"/>
    <property type="project" value="TreeGrafter"/>
</dbReference>
<evidence type="ECO:0000256" key="5">
    <source>
        <dbReference type="PROSITE-ProRule" id="PRU10141"/>
    </source>
</evidence>
<dbReference type="OMA" id="HNIIEHI"/>
<gene>
    <name evidence="7" type="ORF">PPRIM_AZ9-3.1.T0550139</name>
</gene>
<dbReference type="GO" id="GO:0016020">
    <property type="term" value="C:membrane"/>
    <property type="evidence" value="ECO:0007669"/>
    <property type="project" value="TreeGrafter"/>
</dbReference>
<evidence type="ECO:0000313" key="8">
    <source>
        <dbReference type="Proteomes" id="UP000688137"/>
    </source>
</evidence>
<dbReference type="EMBL" id="CAJJDM010000055">
    <property type="protein sequence ID" value="CAD8075915.1"/>
    <property type="molecule type" value="Genomic_DNA"/>
</dbReference>
<accession>A0A8S1MEJ7</accession>
<dbReference type="GO" id="GO:0005524">
    <property type="term" value="F:ATP binding"/>
    <property type="evidence" value="ECO:0007669"/>
    <property type="project" value="UniProtKB-UniRule"/>
</dbReference>
<dbReference type="Pfam" id="PF00069">
    <property type="entry name" value="Pkinase"/>
    <property type="match status" value="1"/>
</dbReference>
<sequence length="534" mass="62982">MSNLEYTKKLLAEKYVQDLSKFLGSGSFADVHQGYMYRNQNELIAIKSIDKSRLEKKKSLQKVILNYVNRERLNQQQLSSPHIVKMIDFIENNEAFYFILEYCDQGNLHNKLKSHLSQNETFTIFEQIVRGYKEIRDKKIIHRDLKPENILFSKGVAKIGDFGFSKLLDELDLSVPQSTLGTPLYIAPEVTTGVYSSKADVWSLGVILYKMLYGKAPMEMIQNNFSRASNDYQIHYPQNIEVPPKYFNLLQQMLIADPEQRISWDQIFKLILGNGLQIQSQQSSQLQEIQQMLQNQDNKVKGILNYFLYIQDILKFIRQVMRDVQDINQIIQLSQEQQLSYSVITQKYMLNELAFYFNVLQGQNMLFIQILPNDFQIFKKSEYYEQTFQSFQQNCNYLIESYNQVKIKYDQYQISSLRTTENTNYMLKQSQFKLPNCFSVLQGNQNDQAFGEIFNQIYHNIIEHIRSKLNIQAIQIQQKQSLLKVLIKLIYCLQPLQFSHLIFEPQNIEQKLFNSSALEQEFNNIYKKYVILEI</sequence>
<dbReference type="GO" id="GO:0005829">
    <property type="term" value="C:cytosol"/>
    <property type="evidence" value="ECO:0007669"/>
    <property type="project" value="TreeGrafter"/>
</dbReference>
<dbReference type="PANTHER" id="PTHR24348:SF22">
    <property type="entry name" value="NON-SPECIFIC SERINE_THREONINE PROTEIN KINASE"/>
    <property type="match status" value="1"/>
</dbReference>
<keyword evidence="4 5" id="KW-0067">ATP-binding</keyword>
<evidence type="ECO:0000256" key="4">
    <source>
        <dbReference type="ARBA" id="ARBA00022840"/>
    </source>
</evidence>
<evidence type="ECO:0000256" key="1">
    <source>
        <dbReference type="ARBA" id="ARBA00022679"/>
    </source>
</evidence>
<evidence type="ECO:0000256" key="2">
    <source>
        <dbReference type="ARBA" id="ARBA00022741"/>
    </source>
</evidence>
<evidence type="ECO:0000313" key="7">
    <source>
        <dbReference type="EMBL" id="CAD8075915.1"/>
    </source>
</evidence>
<dbReference type="InterPro" id="IPR045269">
    <property type="entry name" value="Atg1-like"/>
</dbReference>
<dbReference type="PROSITE" id="PS00108">
    <property type="entry name" value="PROTEIN_KINASE_ST"/>
    <property type="match status" value="1"/>
</dbReference>
<dbReference type="GO" id="GO:0000045">
    <property type="term" value="P:autophagosome assembly"/>
    <property type="evidence" value="ECO:0007669"/>
    <property type="project" value="TreeGrafter"/>
</dbReference>
<dbReference type="GO" id="GO:0000407">
    <property type="term" value="C:phagophore assembly site"/>
    <property type="evidence" value="ECO:0007669"/>
    <property type="project" value="TreeGrafter"/>
</dbReference>